<name>A0A1H1DUB8_9BURK</name>
<dbReference type="AlphaFoldDB" id="A0A1H1DUB8"/>
<dbReference type="STRING" id="157910.SAMN05445850_1783"/>
<organism evidence="1 2">
    <name type="scientific">Paraburkholderia tuberum</name>
    <dbReference type="NCBI Taxonomy" id="157910"/>
    <lineage>
        <taxon>Bacteria</taxon>
        <taxon>Pseudomonadati</taxon>
        <taxon>Pseudomonadota</taxon>
        <taxon>Betaproteobacteria</taxon>
        <taxon>Burkholderiales</taxon>
        <taxon>Burkholderiaceae</taxon>
        <taxon>Paraburkholderia</taxon>
    </lineage>
</organism>
<sequence length="175" mass="19910">MDLISVALDVIARQSILAAKNSKRPISKATKRRVRQDRIEVECYLCGNMCIHKALENTSAIYYEHLWPTSYGGDSVEENLLPACFACNSEKDDMILWHTGAVFSFVLKPNPSEQERTRIRRREKVARRIQDILAFANQTQCTLKSAAVEIGPAKFEKLTAIDDEDAIDYFNLHFA</sequence>
<dbReference type="EMBL" id="FNKX01000001">
    <property type="protein sequence ID" value="SDQ80142.1"/>
    <property type="molecule type" value="Genomic_DNA"/>
</dbReference>
<protein>
    <recommendedName>
        <fullName evidence="3">HNH endonuclease</fullName>
    </recommendedName>
</protein>
<evidence type="ECO:0000313" key="1">
    <source>
        <dbReference type="EMBL" id="SDQ80142.1"/>
    </source>
</evidence>
<accession>A0A1H1DUB8</accession>
<dbReference type="Proteomes" id="UP000199365">
    <property type="component" value="Unassembled WGS sequence"/>
</dbReference>
<dbReference type="Gene3D" id="1.10.30.50">
    <property type="match status" value="1"/>
</dbReference>
<gene>
    <name evidence="1" type="ORF">SAMN05445850_1783</name>
</gene>
<keyword evidence="2" id="KW-1185">Reference proteome</keyword>
<reference evidence="2" key="1">
    <citation type="submission" date="2016-10" db="EMBL/GenBank/DDBJ databases">
        <authorList>
            <person name="Varghese N."/>
            <person name="Submissions S."/>
        </authorList>
    </citation>
    <scope>NUCLEOTIDE SEQUENCE [LARGE SCALE GENOMIC DNA]</scope>
    <source>
        <strain evidence="2">DUS833</strain>
    </source>
</reference>
<proteinExistence type="predicted"/>
<evidence type="ECO:0000313" key="2">
    <source>
        <dbReference type="Proteomes" id="UP000199365"/>
    </source>
</evidence>
<evidence type="ECO:0008006" key="3">
    <source>
        <dbReference type="Google" id="ProtNLM"/>
    </source>
</evidence>